<proteinExistence type="predicted"/>
<evidence type="ECO:0000313" key="2">
    <source>
        <dbReference type="EMBL" id="CCD18679.1"/>
    </source>
</evidence>
<feature type="non-terminal residue" evidence="2">
    <location>
        <position position="228"/>
    </location>
</feature>
<accession>F9WMC6</accession>
<evidence type="ECO:0000256" key="1">
    <source>
        <dbReference type="SAM" id="MobiDB-lite"/>
    </source>
</evidence>
<reference evidence="2 3" key="1">
    <citation type="journal article" date="2012" name="Proc. Natl. Acad. Sci. U.S.A.">
        <title>Antigenic diversity is generated by distinct evolutionary mechanisms in African trypanosome species.</title>
        <authorList>
            <person name="Jackson A.P."/>
            <person name="Berry A."/>
            <person name="Aslett M."/>
            <person name="Allison H.C."/>
            <person name="Burton P."/>
            <person name="Vavrova-Anderson J."/>
            <person name="Brown R."/>
            <person name="Browne H."/>
            <person name="Corton N."/>
            <person name="Hauser H."/>
            <person name="Gamble J."/>
            <person name="Gilderthorp R."/>
            <person name="Marcello L."/>
            <person name="McQuillan J."/>
            <person name="Otto T.D."/>
            <person name="Quail M.A."/>
            <person name="Sanders M.J."/>
            <person name="van Tonder A."/>
            <person name="Ginger M.L."/>
            <person name="Field M.C."/>
            <person name="Barry J.D."/>
            <person name="Hertz-Fowler C."/>
            <person name="Berriman M."/>
        </authorList>
    </citation>
    <scope>NUCLEOTIDE SEQUENCE</scope>
    <source>
        <strain evidence="2 3">Y486</strain>
    </source>
</reference>
<dbReference type="Proteomes" id="UP000009027">
    <property type="component" value="Unassembled WGS sequence"/>
</dbReference>
<dbReference type="AlphaFoldDB" id="F9WMC6"/>
<sequence>MRAATPLLVASLFDNAAQVVSRRTSAPGSTNARRRSRSPPNRPTPRFLTVLTCPLLVTQPAQFSSQQRLQSALKTHTPNMLCLLLPRLSFSNRPKTRLLNPPSFPSLFPSSLLSDLFRRSSPTVAPPPGTCSRASAQPFMSLADPSLFFFVSVLPLLSHASSNAHHLLSPLFFVNAAVTPATEIGTIGAHSHTLSAHLGLAPAPRSLLSTLLPDLRVACQSSSQLLLF</sequence>
<feature type="region of interest" description="Disordered" evidence="1">
    <location>
        <begin position="20"/>
        <end position="45"/>
    </location>
</feature>
<organism evidence="2 3">
    <name type="scientific">Trypanosoma vivax (strain Y486)</name>
    <dbReference type="NCBI Taxonomy" id="1055687"/>
    <lineage>
        <taxon>Eukaryota</taxon>
        <taxon>Discoba</taxon>
        <taxon>Euglenozoa</taxon>
        <taxon>Kinetoplastea</taxon>
        <taxon>Metakinetoplastina</taxon>
        <taxon>Trypanosomatida</taxon>
        <taxon>Trypanosomatidae</taxon>
        <taxon>Trypanosoma</taxon>
        <taxon>Duttonella</taxon>
    </lineage>
</organism>
<dbReference type="VEuPathDB" id="TriTrypDB:TvY486_0013790"/>
<gene>
    <name evidence="2" type="ORF">TvY486_0013790</name>
</gene>
<protein>
    <submittedName>
        <fullName evidence="2">Uncharacterized protein</fullName>
    </submittedName>
</protein>
<keyword evidence="3" id="KW-1185">Reference proteome</keyword>
<name>F9WMC6_TRYVY</name>
<dbReference type="EMBL" id="CAEX01001647">
    <property type="protein sequence ID" value="CCD18679.1"/>
    <property type="molecule type" value="Genomic_DNA"/>
</dbReference>
<evidence type="ECO:0000313" key="3">
    <source>
        <dbReference type="Proteomes" id="UP000009027"/>
    </source>
</evidence>